<evidence type="ECO:0000259" key="1">
    <source>
        <dbReference type="PROSITE" id="PS50206"/>
    </source>
</evidence>
<dbReference type="EMBL" id="SJPZ01000002">
    <property type="protein sequence ID" value="TWU62177.1"/>
    <property type="molecule type" value="Genomic_DNA"/>
</dbReference>
<dbReference type="OrthoDB" id="176845at2"/>
<reference evidence="2 3" key="1">
    <citation type="submission" date="2019-02" db="EMBL/GenBank/DDBJ databases">
        <title>Deep-cultivation of Planctomycetes and their phenomic and genomic characterization uncovers novel biology.</title>
        <authorList>
            <person name="Wiegand S."/>
            <person name="Jogler M."/>
            <person name="Boedeker C."/>
            <person name="Pinto D."/>
            <person name="Vollmers J."/>
            <person name="Rivas-Marin E."/>
            <person name="Kohn T."/>
            <person name="Peeters S.H."/>
            <person name="Heuer A."/>
            <person name="Rast P."/>
            <person name="Oberbeckmann S."/>
            <person name="Bunk B."/>
            <person name="Jeske O."/>
            <person name="Meyerdierks A."/>
            <person name="Storesund J.E."/>
            <person name="Kallscheuer N."/>
            <person name="Luecker S."/>
            <person name="Lage O.M."/>
            <person name="Pohl T."/>
            <person name="Merkel B.J."/>
            <person name="Hornburger P."/>
            <person name="Mueller R.-W."/>
            <person name="Bruemmer F."/>
            <person name="Labrenz M."/>
            <person name="Spormann A.M."/>
            <person name="Op Den Camp H."/>
            <person name="Overmann J."/>
            <person name="Amann R."/>
            <person name="Jetten M.S.M."/>
            <person name="Mascher T."/>
            <person name="Medema M.H."/>
            <person name="Devos D.P."/>
            <person name="Kaster A.-K."/>
            <person name="Ovreas L."/>
            <person name="Rohde M."/>
            <person name="Galperin M.Y."/>
            <person name="Jogler C."/>
        </authorList>
    </citation>
    <scope>NUCLEOTIDE SEQUENCE [LARGE SCALE GENOMIC DNA]</scope>
    <source>
        <strain evidence="2 3">V7</strain>
    </source>
</reference>
<dbReference type="PANTHER" id="PTHR43031:SF1">
    <property type="entry name" value="PYRIDINE NUCLEOTIDE-DISULPHIDE OXIDOREDUCTASE"/>
    <property type="match status" value="1"/>
</dbReference>
<dbReference type="SMART" id="SM00450">
    <property type="entry name" value="RHOD"/>
    <property type="match status" value="1"/>
</dbReference>
<name>A0A5C6FJP4_9PLAN</name>
<evidence type="ECO:0000313" key="2">
    <source>
        <dbReference type="EMBL" id="TWU62177.1"/>
    </source>
</evidence>
<dbReference type="RefSeq" id="WP_146414895.1">
    <property type="nucleotide sequence ID" value="NZ_SJPZ01000002.1"/>
</dbReference>
<dbReference type="PANTHER" id="PTHR43031">
    <property type="entry name" value="FAD-DEPENDENT OXIDOREDUCTASE"/>
    <property type="match status" value="1"/>
</dbReference>
<dbReference type="Gene3D" id="3.40.250.10">
    <property type="entry name" value="Rhodanese-like domain"/>
    <property type="match status" value="1"/>
</dbReference>
<feature type="domain" description="Rhodanese" evidence="1">
    <location>
        <begin position="15"/>
        <end position="108"/>
    </location>
</feature>
<dbReference type="Proteomes" id="UP000316476">
    <property type="component" value="Unassembled WGS sequence"/>
</dbReference>
<dbReference type="AlphaFoldDB" id="A0A5C6FJP4"/>
<comment type="caution">
    <text evidence="2">The sequence shown here is derived from an EMBL/GenBank/DDBJ whole genome shotgun (WGS) entry which is preliminary data.</text>
</comment>
<gene>
    <name evidence="2" type="ORF">V7x_39060</name>
</gene>
<dbReference type="InterPro" id="IPR036873">
    <property type="entry name" value="Rhodanese-like_dom_sf"/>
</dbReference>
<evidence type="ECO:0000313" key="3">
    <source>
        <dbReference type="Proteomes" id="UP000316476"/>
    </source>
</evidence>
<organism evidence="2 3">
    <name type="scientific">Crateriforma conspicua</name>
    <dbReference type="NCBI Taxonomy" id="2527996"/>
    <lineage>
        <taxon>Bacteria</taxon>
        <taxon>Pseudomonadati</taxon>
        <taxon>Planctomycetota</taxon>
        <taxon>Planctomycetia</taxon>
        <taxon>Planctomycetales</taxon>
        <taxon>Planctomycetaceae</taxon>
        <taxon>Crateriforma</taxon>
    </lineage>
</organism>
<proteinExistence type="predicted"/>
<dbReference type="Pfam" id="PF00581">
    <property type="entry name" value="Rhodanese"/>
    <property type="match status" value="1"/>
</dbReference>
<accession>A0A5C6FJP4</accession>
<dbReference type="SUPFAM" id="SSF52821">
    <property type="entry name" value="Rhodanese/Cell cycle control phosphatase"/>
    <property type="match status" value="1"/>
</dbReference>
<sequence length="108" mass="11743">MKTITTERLQTLKSKNENFELINTLDAEHFEKTKIPDSINIPIAQGNFADRVLEATGTKQKLVVVYCASHDCDSSTKAAKLLDEAGFDVADYEGGAAAWKDAGQPLAV</sequence>
<dbReference type="PROSITE" id="PS50206">
    <property type="entry name" value="RHODANESE_3"/>
    <property type="match status" value="1"/>
</dbReference>
<dbReference type="InterPro" id="IPR001763">
    <property type="entry name" value="Rhodanese-like_dom"/>
</dbReference>
<dbReference type="InterPro" id="IPR050229">
    <property type="entry name" value="GlpE_sulfurtransferase"/>
</dbReference>
<protein>
    <recommendedName>
        <fullName evidence="1">Rhodanese domain-containing protein</fullName>
    </recommendedName>
</protein>